<sequence>MTREELLVLRKPLLEYLDKGFIRVEYLLAPTSTSLVEIMPAIFVATLAPTMARTRAKVKTKMTDEEKEKSTARKSGPSWLNKGCQLGLKANVPMFAGYWEPTHHEWRVRVCRPRGWRPFNVNKVVGGMKLKTVIGTTDKLCRSKILRRHHSSSRALSMITPQVYEIEPANRFISENRQSRVQARRRRVYV</sequence>
<dbReference type="AlphaFoldDB" id="A0A9P8CJV6"/>
<keyword evidence="2" id="KW-1185">Reference proteome</keyword>
<dbReference type="EMBL" id="MU251293">
    <property type="protein sequence ID" value="KAG9249718.1"/>
    <property type="molecule type" value="Genomic_DNA"/>
</dbReference>
<dbReference type="GeneID" id="70293453"/>
<gene>
    <name evidence="1" type="ORF">F5Z01DRAFT_640939</name>
</gene>
<comment type="caution">
    <text evidence="1">The sequence shown here is derived from an EMBL/GenBank/DDBJ whole genome shotgun (WGS) entry which is preliminary data.</text>
</comment>
<protein>
    <submittedName>
        <fullName evidence="1">Uncharacterized protein</fullName>
    </submittedName>
</protein>
<dbReference type="RefSeq" id="XP_046113642.1">
    <property type="nucleotide sequence ID" value="XM_046262550.1"/>
</dbReference>
<accession>A0A9P8CJV6</accession>
<organism evidence="1 2">
    <name type="scientific">Emericellopsis atlantica</name>
    <dbReference type="NCBI Taxonomy" id="2614577"/>
    <lineage>
        <taxon>Eukaryota</taxon>
        <taxon>Fungi</taxon>
        <taxon>Dikarya</taxon>
        <taxon>Ascomycota</taxon>
        <taxon>Pezizomycotina</taxon>
        <taxon>Sordariomycetes</taxon>
        <taxon>Hypocreomycetidae</taxon>
        <taxon>Hypocreales</taxon>
        <taxon>Bionectriaceae</taxon>
        <taxon>Emericellopsis</taxon>
    </lineage>
</organism>
<dbReference type="OrthoDB" id="5096715at2759"/>
<evidence type="ECO:0000313" key="2">
    <source>
        <dbReference type="Proteomes" id="UP000887229"/>
    </source>
</evidence>
<proteinExistence type="predicted"/>
<name>A0A9P8CJV6_9HYPO</name>
<evidence type="ECO:0000313" key="1">
    <source>
        <dbReference type="EMBL" id="KAG9249718.1"/>
    </source>
</evidence>
<reference evidence="1" key="1">
    <citation type="journal article" date="2021" name="IMA Fungus">
        <title>Genomic characterization of three marine fungi, including Emericellopsis atlantica sp. nov. with signatures of a generalist lifestyle and marine biomass degradation.</title>
        <authorList>
            <person name="Hagestad O.C."/>
            <person name="Hou L."/>
            <person name="Andersen J.H."/>
            <person name="Hansen E.H."/>
            <person name="Altermark B."/>
            <person name="Li C."/>
            <person name="Kuhnert E."/>
            <person name="Cox R.J."/>
            <person name="Crous P.W."/>
            <person name="Spatafora J.W."/>
            <person name="Lail K."/>
            <person name="Amirebrahimi M."/>
            <person name="Lipzen A."/>
            <person name="Pangilinan J."/>
            <person name="Andreopoulos W."/>
            <person name="Hayes R.D."/>
            <person name="Ng V."/>
            <person name="Grigoriev I.V."/>
            <person name="Jackson S.A."/>
            <person name="Sutton T.D.S."/>
            <person name="Dobson A.D.W."/>
            <person name="Rama T."/>
        </authorList>
    </citation>
    <scope>NUCLEOTIDE SEQUENCE</scope>
    <source>
        <strain evidence="1">TS7</strain>
    </source>
</reference>
<dbReference type="Proteomes" id="UP000887229">
    <property type="component" value="Unassembled WGS sequence"/>
</dbReference>